<evidence type="ECO:0000256" key="3">
    <source>
        <dbReference type="ARBA" id="ARBA00023034"/>
    </source>
</evidence>
<dbReference type="Pfam" id="PF04495">
    <property type="entry name" value="GRASP55_65"/>
    <property type="match status" value="1"/>
</dbReference>
<gene>
    <name evidence="7" type="ORF">BN980_GECA04s05598g</name>
</gene>
<name>A0A0J9X7N7_GEOCN</name>
<comment type="caution">
    <text evidence="7">The sequence shown here is derived from an EMBL/GenBank/DDBJ whole genome shotgun (WGS) entry which is preliminary data.</text>
</comment>
<dbReference type="InterPro" id="IPR007583">
    <property type="entry name" value="GRASP55_65"/>
</dbReference>
<dbReference type="InterPro" id="IPR024958">
    <property type="entry name" value="GRASP_PDZ"/>
</dbReference>
<sequence length="469" mass="51075">MFAFAKQLVRSAEGIIANNPNSSEAYHLPLDHNRRRPDPTHGFRVVNVVAGSPAYQAGIQSLFDFIIGINGHSIVGEQQPQSPYNPQQQPPLTPQYQQQQQQQQQQQFSPPQSQSPHSQQYQPQHRHNRTSSLSFASASGIITQLVPPQPEISPIEPFVAEVQACKGRSVSLEVWSSKGRTRRVLVVPVPQDGSLGLSLQWTPLSVADHVWHVLNVAPNSPAQKAGLISHSDYIVGAENGMLETGGEDLLGRVVQKLVSHHNDLSRAQHEQQLQQDKQEETVHSQAELELFVYNADYDTLRAVRIRPTTNWGGSGLLGCGVGYGLLHRLPAIHKDEYQDEPAGQYHPQGGYNPSAIPEEEEEEALSDPSQSFTPANIVLPPPPTNVTPGAGAPAGNVGGARKKKHHYPNVGSQLEPHVAAAPNNKINNDLAAYFAEEEQRSKELDGYTTPTPGANGEKSSLPPPPPPTA</sequence>
<evidence type="ECO:0000313" key="8">
    <source>
        <dbReference type="Proteomes" id="UP000242525"/>
    </source>
</evidence>
<dbReference type="Proteomes" id="UP000242525">
    <property type="component" value="Unassembled WGS sequence"/>
</dbReference>
<dbReference type="PANTHER" id="PTHR12893">
    <property type="entry name" value="GOLGI REASSEMBLY STACKING PROTEIN GRASP"/>
    <property type="match status" value="1"/>
</dbReference>
<organism evidence="7 8">
    <name type="scientific">Geotrichum candidum</name>
    <name type="common">Oospora lactis</name>
    <name type="synonym">Dipodascus geotrichum</name>
    <dbReference type="NCBI Taxonomy" id="1173061"/>
    <lineage>
        <taxon>Eukaryota</taxon>
        <taxon>Fungi</taxon>
        <taxon>Dikarya</taxon>
        <taxon>Ascomycota</taxon>
        <taxon>Saccharomycotina</taxon>
        <taxon>Dipodascomycetes</taxon>
        <taxon>Dipodascales</taxon>
        <taxon>Dipodascaceae</taxon>
        <taxon>Geotrichum</taxon>
    </lineage>
</organism>
<dbReference type="AlphaFoldDB" id="A0A0J9X7N7"/>
<comment type="subcellular location">
    <subcellularLocation>
        <location evidence="1">Golgi apparatus membrane</location>
    </subcellularLocation>
</comment>
<keyword evidence="4" id="KW-0472">Membrane</keyword>
<feature type="domain" description="PDZ GRASP-type" evidence="6">
    <location>
        <begin position="209"/>
        <end position="326"/>
    </location>
</feature>
<dbReference type="InterPro" id="IPR036034">
    <property type="entry name" value="PDZ_sf"/>
</dbReference>
<dbReference type="Gene3D" id="2.30.42.10">
    <property type="match status" value="2"/>
</dbReference>
<dbReference type="OrthoDB" id="3318at2759"/>
<feature type="compositionally biased region" description="Low complexity" evidence="5">
    <location>
        <begin position="94"/>
        <end position="123"/>
    </location>
</feature>
<feature type="compositionally biased region" description="Low complexity" evidence="5">
    <location>
        <begin position="78"/>
        <end position="87"/>
    </location>
</feature>
<reference evidence="7" key="1">
    <citation type="submission" date="2014-03" db="EMBL/GenBank/DDBJ databases">
        <authorList>
            <person name="Casaregola S."/>
        </authorList>
    </citation>
    <scope>NUCLEOTIDE SEQUENCE [LARGE SCALE GENOMIC DNA]</scope>
    <source>
        <strain evidence="7">CLIB 918</strain>
    </source>
</reference>
<feature type="compositionally biased region" description="Low complexity" evidence="5">
    <location>
        <begin position="386"/>
        <end position="395"/>
    </location>
</feature>
<evidence type="ECO:0000259" key="6">
    <source>
        <dbReference type="PROSITE" id="PS51865"/>
    </source>
</evidence>
<dbReference type="STRING" id="1173061.A0A0J9X7N7"/>
<feature type="region of interest" description="Disordered" evidence="5">
    <location>
        <begin position="339"/>
        <end position="469"/>
    </location>
</feature>
<evidence type="ECO:0000256" key="1">
    <source>
        <dbReference type="ARBA" id="ARBA00004394"/>
    </source>
</evidence>
<accession>A0A0J9X7N7</accession>
<dbReference type="SUPFAM" id="SSF50156">
    <property type="entry name" value="PDZ domain-like"/>
    <property type="match status" value="2"/>
</dbReference>
<keyword evidence="3" id="KW-0333">Golgi apparatus</keyword>
<evidence type="ECO:0000256" key="5">
    <source>
        <dbReference type="SAM" id="MobiDB-lite"/>
    </source>
</evidence>
<dbReference type="GO" id="GO:0000139">
    <property type="term" value="C:Golgi membrane"/>
    <property type="evidence" value="ECO:0007669"/>
    <property type="project" value="UniProtKB-SubCell"/>
</dbReference>
<keyword evidence="2" id="KW-0677">Repeat</keyword>
<protein>
    <submittedName>
        <fullName evidence="7">Similar to Saccharomyces cerevisiae YDR517W GRH1 Acetylated, cis-golgi localized protein involved in ER to Golgi transport</fullName>
    </submittedName>
</protein>
<dbReference type="PROSITE" id="PS51865">
    <property type="entry name" value="PDZ_GRASP"/>
    <property type="match status" value="1"/>
</dbReference>
<evidence type="ECO:0000256" key="2">
    <source>
        <dbReference type="ARBA" id="ARBA00022737"/>
    </source>
</evidence>
<evidence type="ECO:0000256" key="4">
    <source>
        <dbReference type="ARBA" id="ARBA00023136"/>
    </source>
</evidence>
<dbReference type="PANTHER" id="PTHR12893:SF0">
    <property type="entry name" value="GRASP65"/>
    <property type="match status" value="1"/>
</dbReference>
<dbReference type="EMBL" id="CCBN010000004">
    <property type="protein sequence ID" value="CDO53176.1"/>
    <property type="molecule type" value="Genomic_DNA"/>
</dbReference>
<keyword evidence="8" id="KW-1185">Reference proteome</keyword>
<proteinExistence type="predicted"/>
<dbReference type="GO" id="GO:0007030">
    <property type="term" value="P:Golgi organization"/>
    <property type="evidence" value="ECO:0007669"/>
    <property type="project" value="TreeGrafter"/>
</dbReference>
<feature type="region of interest" description="Disordered" evidence="5">
    <location>
        <begin position="77"/>
        <end position="132"/>
    </location>
</feature>
<evidence type="ECO:0000313" key="7">
    <source>
        <dbReference type="EMBL" id="CDO53176.1"/>
    </source>
</evidence>